<keyword evidence="1" id="KW-0472">Membrane</keyword>
<dbReference type="InterPro" id="IPR032126">
    <property type="entry name" value="LydA_holin"/>
</dbReference>
<evidence type="ECO:0000313" key="2">
    <source>
        <dbReference type="EMBL" id="AAR89321.1"/>
    </source>
</evidence>
<name>Q6UKC1_9CAUD</name>
<dbReference type="GeneID" id="2716793"/>
<feature type="transmembrane region" description="Helical" evidence="1">
    <location>
        <begin position="7"/>
        <end position="28"/>
    </location>
</feature>
<dbReference type="EMBL" id="AY368235">
    <property type="protein sequence ID" value="AAR89321.1"/>
    <property type="molecule type" value="Genomic_DNA"/>
</dbReference>
<reference evidence="2 3" key="1">
    <citation type="journal article" date="2006" name="J. Bacteriol.">
        <title>Divergence and mosaicism among virulent soil phages of the Burkholderia cepacia complex.</title>
        <authorList>
            <person name="Summer E.J."/>
            <person name="Gonzalez C.F."/>
            <person name="Bomer M."/>
            <person name="Carlile T."/>
            <person name="Embry A."/>
            <person name="Kucherka A.M."/>
            <person name="Lee J."/>
            <person name="Mebane L."/>
            <person name="Morrison W.C."/>
            <person name="Mark L."/>
            <person name="King M.D."/>
            <person name="LiPuma J.J."/>
            <person name="Vidaver A.K."/>
            <person name="Young R."/>
        </authorList>
    </citation>
    <scope>NUCLEOTIDE SEQUENCE</scope>
</reference>
<keyword evidence="3" id="KW-1185">Reference proteome</keyword>
<dbReference type="RefSeq" id="NP_958135.1">
    <property type="nucleotide sequence ID" value="NC_005342.2"/>
</dbReference>
<dbReference type="KEGG" id="vg:2716793"/>
<evidence type="ECO:0000256" key="1">
    <source>
        <dbReference type="SAM" id="Phobius"/>
    </source>
</evidence>
<proteinExistence type="predicted"/>
<keyword evidence="1" id="KW-0812">Transmembrane</keyword>
<evidence type="ECO:0000313" key="3">
    <source>
        <dbReference type="Proteomes" id="UP000001248"/>
    </source>
</evidence>
<dbReference type="Proteomes" id="UP000001248">
    <property type="component" value="Genome"/>
</dbReference>
<protein>
    <submittedName>
        <fullName evidence="2">Gp30</fullName>
    </submittedName>
</protein>
<keyword evidence="1" id="KW-1133">Transmembrane helix</keyword>
<sequence>MNDRLDTMFTSLGQVAIAFLGGLIGALMRREASTWQTAILGACGAGFVGFLVAKLCHASGLSDDWTFVMVGVSGWLGAERTISYLERLFAARLGIEQAAAAEPPPAAAGDKEKQS</sequence>
<dbReference type="Pfam" id="PF16083">
    <property type="entry name" value="Phage_holin_3_3"/>
    <property type="match status" value="1"/>
</dbReference>
<feature type="transmembrane region" description="Helical" evidence="1">
    <location>
        <begin position="34"/>
        <end position="53"/>
    </location>
</feature>
<organism evidence="2 3">
    <name type="scientific">Burkholderia phage Bcep43</name>
    <dbReference type="NCBI Taxonomy" id="2883945"/>
    <lineage>
        <taxon>Viruses</taxon>
        <taxon>Duplodnaviria</taxon>
        <taxon>Heunggongvirae</taxon>
        <taxon>Uroviricota</taxon>
        <taxon>Caudoviricetes</taxon>
        <taxon>Naesvirus</taxon>
        <taxon>Naesvirus bcep43</taxon>
    </lineage>
</organism>
<accession>Q6UKC1</accession>
<dbReference type="TCDB" id="1.E.5.1.6">
    <property type="family name" value="the prd1 phage p35 holin (p35 holin) family"/>
</dbReference>
<gene>
    <name evidence="2" type="primary">Bcep43-30</name>
</gene>